<evidence type="ECO:0000256" key="3">
    <source>
        <dbReference type="SAM" id="MobiDB-lite"/>
    </source>
</evidence>
<evidence type="ECO:0000313" key="5">
    <source>
        <dbReference type="RefSeq" id="XP_004487529.1"/>
    </source>
</evidence>
<dbReference type="Gene3D" id="2.20.110.10">
    <property type="entry name" value="Histone H3 K4-specific methyltransferase SET7/9 N-terminal domain"/>
    <property type="match status" value="1"/>
</dbReference>
<dbReference type="GO" id="GO:0016020">
    <property type="term" value="C:membrane"/>
    <property type="evidence" value="ECO:0007669"/>
    <property type="project" value="UniProtKB-ARBA"/>
</dbReference>
<dbReference type="AlphaFoldDB" id="A0A1S2XFJ9"/>
<dbReference type="SUPFAM" id="SSF82185">
    <property type="entry name" value="Histone H3 K4-specific methyltransferase SET7/9 N-terminal domain"/>
    <property type="match status" value="1"/>
</dbReference>
<dbReference type="KEGG" id="cam:101488464"/>
<dbReference type="PANTHER" id="PTHR43215">
    <property type="entry name" value="RADIAL SPOKE HEAD 1 HOMOLOG"/>
    <property type="match status" value="1"/>
</dbReference>
<dbReference type="Proteomes" id="UP000087171">
    <property type="component" value="Chromosome Ca1"/>
</dbReference>
<dbReference type="SMART" id="SM00698">
    <property type="entry name" value="MORN"/>
    <property type="match status" value="3"/>
</dbReference>
<name>A0A1S2XFJ9_CICAR</name>
<keyword evidence="2" id="KW-0175">Coiled coil</keyword>
<dbReference type="STRING" id="3827.A0A1S2XFJ9"/>
<dbReference type="InterPro" id="IPR003409">
    <property type="entry name" value="MORN"/>
</dbReference>
<proteinExistence type="predicted"/>
<dbReference type="OrthoDB" id="423343at2759"/>
<dbReference type="Pfam" id="PF02493">
    <property type="entry name" value="MORN"/>
    <property type="match status" value="3"/>
</dbReference>
<feature type="compositionally biased region" description="Acidic residues" evidence="3">
    <location>
        <begin position="656"/>
        <end position="669"/>
    </location>
</feature>
<keyword evidence="4" id="KW-1185">Reference proteome</keyword>
<dbReference type="PANTHER" id="PTHR43215:SF13">
    <property type="entry name" value="PROTEIN TIC 100"/>
    <property type="match status" value="1"/>
</dbReference>
<dbReference type="PaxDb" id="3827-XP_004487529.1"/>
<gene>
    <name evidence="5" type="primary">LOC101488464</name>
</gene>
<feature type="region of interest" description="Disordered" evidence="3">
    <location>
        <begin position="1"/>
        <end position="44"/>
    </location>
</feature>
<feature type="region of interest" description="Disordered" evidence="3">
    <location>
        <begin position="650"/>
        <end position="695"/>
    </location>
</feature>
<keyword evidence="1" id="KW-0677">Repeat</keyword>
<protein>
    <submittedName>
        <fullName evidence="5">Protein TIC 100</fullName>
    </submittedName>
</protein>
<evidence type="ECO:0000313" key="4">
    <source>
        <dbReference type="Proteomes" id="UP000087171"/>
    </source>
</evidence>
<dbReference type="RefSeq" id="XP_004487529.1">
    <property type="nucleotide sequence ID" value="XM_004487472.3"/>
</dbReference>
<accession>A0A1S2XFJ9</accession>
<feature type="coiled-coil region" evidence="2">
    <location>
        <begin position="588"/>
        <end position="635"/>
    </location>
</feature>
<reference evidence="4" key="1">
    <citation type="journal article" date="2013" name="Nat. Biotechnol.">
        <title>Draft genome sequence of chickpea (Cicer arietinum) provides a resource for trait improvement.</title>
        <authorList>
            <person name="Varshney R.K."/>
            <person name="Song C."/>
            <person name="Saxena R.K."/>
            <person name="Azam S."/>
            <person name="Yu S."/>
            <person name="Sharpe A.G."/>
            <person name="Cannon S."/>
            <person name="Baek J."/>
            <person name="Rosen B.D."/>
            <person name="Tar'an B."/>
            <person name="Millan T."/>
            <person name="Zhang X."/>
            <person name="Ramsay L.D."/>
            <person name="Iwata A."/>
            <person name="Wang Y."/>
            <person name="Nelson W."/>
            <person name="Farmer A.D."/>
            <person name="Gaur P.M."/>
            <person name="Soderlund C."/>
            <person name="Penmetsa R.V."/>
            <person name="Xu C."/>
            <person name="Bharti A.K."/>
            <person name="He W."/>
            <person name="Winter P."/>
            <person name="Zhao S."/>
            <person name="Hane J.K."/>
            <person name="Carrasquilla-Garcia N."/>
            <person name="Condie J.A."/>
            <person name="Upadhyaya H.D."/>
            <person name="Luo M.C."/>
            <person name="Thudi M."/>
            <person name="Gowda C.L."/>
            <person name="Singh N.P."/>
            <person name="Lichtenzveig J."/>
            <person name="Gali K.K."/>
            <person name="Rubio J."/>
            <person name="Nadarajan N."/>
            <person name="Dolezel J."/>
            <person name="Bansal K.C."/>
            <person name="Xu X."/>
            <person name="Edwards D."/>
            <person name="Zhang G."/>
            <person name="Kahl G."/>
            <person name="Gil J."/>
            <person name="Singh K.B."/>
            <person name="Datta S.K."/>
            <person name="Jackson S.A."/>
            <person name="Wang J."/>
            <person name="Cook D.R."/>
        </authorList>
    </citation>
    <scope>NUCLEOTIDE SEQUENCE [LARGE SCALE GENOMIC DNA]</scope>
    <source>
        <strain evidence="4">cv. CDC Frontier</strain>
    </source>
</reference>
<dbReference type="eggNOG" id="ENOG502QVAX">
    <property type="taxonomic scope" value="Eukaryota"/>
</dbReference>
<evidence type="ECO:0000256" key="2">
    <source>
        <dbReference type="SAM" id="Coils"/>
    </source>
</evidence>
<evidence type="ECO:0000256" key="1">
    <source>
        <dbReference type="ARBA" id="ARBA00022737"/>
    </source>
</evidence>
<feature type="compositionally biased region" description="Low complexity" evidence="3">
    <location>
        <begin position="14"/>
        <end position="38"/>
    </location>
</feature>
<dbReference type="GeneID" id="101488464"/>
<reference evidence="5" key="2">
    <citation type="submission" date="2025-08" db="UniProtKB">
        <authorList>
            <consortium name="RefSeq"/>
        </authorList>
    </citation>
    <scope>IDENTIFICATION</scope>
    <source>
        <tissue evidence="5">Etiolated seedlings</tissue>
    </source>
</reference>
<sequence>MFFFTRRSENTSQPPNSDPNSDPNNPADSSSETSSDSDNSLDEAEIEAYLAAFRSQQSDDVSDSELDPKTNLKDVIEALETSETVRKNRERNDPRRIIPYDPFDFPRDPENWTEEDLREFWDNSANRITGTGWDPVFAEEDELDYVSEKLAKGKDAPVAPFYLPYRKPVPPVPDNNPAIKGPMDVIEELDRIEEFLKWVSYVFEDGSTYEGTVWDDIAQGKGVYASPDELVRYEGEWVRNDPEGHGVVEVEIPVIEPVPGSKLEKKKRGKGKILTRDFMSEEDREWLDKDIEDSYLVSNGDFEIPFYENKEWVKHFGEKPEKGRYRYAGQWKHGRMHGCGVYEVNERIIYGRFYFGEILDDDEGCDDKTSALHAGIAEVAAAKARMFVNKPDGMVREKRGPYNDPQHAYLYEGEDVWMAPGFINQFYEVPDSWKTYAHEVDQEREMWLNSFYRSPLRIPMPSELEYWWSKEENHLPPEFVVINKEPEPDPENPSKQIYTEDPLILHTPTGNIINYVGDEKYGVRLFWQPRLERGEKIDPNKAKFLPLGYDDLLGIEEEKNIWVRLKLAIEKVSKSWFDKIDKWAEEQKKTTEMKKEAIEKELDLIEAEICLEEAIEDMEELLRRREKEEKKKSELGLPDEDDVVLVAKRDEKARVDEEEEDDEEDEDDIAPSSFGTIEQEQRTDQQKGKPGKSPFSTASLAFASSSLISAVPSKLQQSFSFWKKVGSKPELVPAQRINRVSNVKTVDSVSFPPLIGHKGRLKGVSKTHEKVKGRSYLGGKFLEVSSMSQTRPCYTASAISKSTNERRMISDVWLHAAPERDLDSILSLHSISSMHNLYPNIQRELHFKFKS</sequence>
<organism evidence="4 5">
    <name type="scientific">Cicer arietinum</name>
    <name type="common">Chickpea</name>
    <name type="synonym">Garbanzo</name>
    <dbReference type="NCBI Taxonomy" id="3827"/>
    <lineage>
        <taxon>Eukaryota</taxon>
        <taxon>Viridiplantae</taxon>
        <taxon>Streptophyta</taxon>
        <taxon>Embryophyta</taxon>
        <taxon>Tracheophyta</taxon>
        <taxon>Spermatophyta</taxon>
        <taxon>Magnoliopsida</taxon>
        <taxon>eudicotyledons</taxon>
        <taxon>Gunneridae</taxon>
        <taxon>Pentapetalae</taxon>
        <taxon>rosids</taxon>
        <taxon>fabids</taxon>
        <taxon>Fabales</taxon>
        <taxon>Fabaceae</taxon>
        <taxon>Papilionoideae</taxon>
        <taxon>50 kb inversion clade</taxon>
        <taxon>NPAAA clade</taxon>
        <taxon>Hologalegina</taxon>
        <taxon>IRL clade</taxon>
        <taxon>Cicereae</taxon>
        <taxon>Cicer</taxon>
    </lineage>
</organism>